<evidence type="ECO:0000313" key="2">
    <source>
        <dbReference type="Proteomes" id="UP001589844"/>
    </source>
</evidence>
<reference evidence="1 2" key="1">
    <citation type="submission" date="2024-09" db="EMBL/GenBank/DDBJ databases">
        <authorList>
            <person name="Sun Q."/>
            <person name="Mori K."/>
        </authorList>
    </citation>
    <scope>NUCLEOTIDE SEQUENCE [LARGE SCALE GENOMIC DNA]</scope>
    <source>
        <strain evidence="1 2">CCM 8677</strain>
    </source>
</reference>
<name>A0ABV6IJ40_9BURK</name>
<dbReference type="RefSeq" id="WP_390214571.1">
    <property type="nucleotide sequence ID" value="NZ_JBHLXJ010000033.1"/>
</dbReference>
<dbReference type="Proteomes" id="UP001589844">
    <property type="component" value="Unassembled WGS sequence"/>
</dbReference>
<protein>
    <submittedName>
        <fullName evidence="1">Uncharacterized protein</fullName>
    </submittedName>
</protein>
<organism evidence="1 2">
    <name type="scientific">Undibacterium danionis</name>
    <dbReference type="NCBI Taxonomy" id="1812100"/>
    <lineage>
        <taxon>Bacteria</taxon>
        <taxon>Pseudomonadati</taxon>
        <taxon>Pseudomonadota</taxon>
        <taxon>Betaproteobacteria</taxon>
        <taxon>Burkholderiales</taxon>
        <taxon>Oxalobacteraceae</taxon>
        <taxon>Undibacterium</taxon>
    </lineage>
</organism>
<evidence type="ECO:0000313" key="1">
    <source>
        <dbReference type="EMBL" id="MFC0351853.1"/>
    </source>
</evidence>
<keyword evidence="2" id="KW-1185">Reference proteome</keyword>
<proteinExistence type="predicted"/>
<gene>
    <name evidence="1" type="ORF">ACFFJH_18695</name>
</gene>
<comment type="caution">
    <text evidence="1">The sequence shown here is derived from an EMBL/GenBank/DDBJ whole genome shotgun (WGS) entry which is preliminary data.</text>
</comment>
<sequence>MANQFASIITASNGQQCLFYVEPDETDFLLHQVIQTEPEGDQIDIILHIKPDPGMNDEQFKVKAYQSIAKINQAYADKLLDSVEAMLSY</sequence>
<accession>A0ABV6IJ40</accession>
<dbReference type="EMBL" id="JBHLXJ010000033">
    <property type="protein sequence ID" value="MFC0351853.1"/>
    <property type="molecule type" value="Genomic_DNA"/>
</dbReference>